<accession>A0A3A5KCM5</accession>
<organism evidence="1 2">
    <name type="scientific">Mesorhizobium waimense</name>
    <dbReference type="NCBI Taxonomy" id="1300307"/>
    <lineage>
        <taxon>Bacteria</taxon>
        <taxon>Pseudomonadati</taxon>
        <taxon>Pseudomonadota</taxon>
        <taxon>Alphaproteobacteria</taxon>
        <taxon>Hyphomicrobiales</taxon>
        <taxon>Phyllobacteriaceae</taxon>
        <taxon>Mesorhizobium</taxon>
    </lineage>
</organism>
<evidence type="ECO:0000313" key="1">
    <source>
        <dbReference type="EMBL" id="RJT28766.1"/>
    </source>
</evidence>
<comment type="caution">
    <text evidence="1">The sequence shown here is derived from an EMBL/GenBank/DDBJ whole genome shotgun (WGS) entry which is preliminary data.</text>
</comment>
<dbReference type="AlphaFoldDB" id="A0A3A5KCM5"/>
<dbReference type="OrthoDB" id="1522627at2"/>
<protein>
    <submittedName>
        <fullName evidence="1">Uncharacterized protein</fullName>
    </submittedName>
</protein>
<gene>
    <name evidence="1" type="ORF">D3227_33655</name>
</gene>
<reference evidence="1 2" key="1">
    <citation type="submission" date="2018-09" db="EMBL/GenBank/DDBJ databases">
        <title>Mesorhizobium carmichaelinearum sp. nov. isolated from Carmichaelinea spp. root nodules in New Zealand.</title>
        <authorList>
            <person name="De Meyer S.E."/>
        </authorList>
    </citation>
    <scope>NUCLEOTIDE SEQUENCE [LARGE SCALE GENOMIC DNA]</scope>
    <source>
        <strain evidence="1 2">ICMP19557</strain>
    </source>
</reference>
<dbReference type="RefSeq" id="WP_120018455.1">
    <property type="nucleotide sequence ID" value="NZ_QZWZ01000049.1"/>
</dbReference>
<keyword evidence="2" id="KW-1185">Reference proteome</keyword>
<name>A0A3A5KCM5_9HYPH</name>
<dbReference type="EMBL" id="QZWZ01000049">
    <property type="protein sequence ID" value="RJT28766.1"/>
    <property type="molecule type" value="Genomic_DNA"/>
</dbReference>
<proteinExistence type="predicted"/>
<sequence length="77" mass="8401">MHDTRVYVDQYESGPFGQRHVQVKSFDKLAEAESYVRSASIPLSAYLATDGWLASCLKTHSTSTWPKPGPGGAGRDS</sequence>
<dbReference type="Proteomes" id="UP000272706">
    <property type="component" value="Unassembled WGS sequence"/>
</dbReference>
<evidence type="ECO:0000313" key="2">
    <source>
        <dbReference type="Proteomes" id="UP000272706"/>
    </source>
</evidence>